<accession>A0A832SK01</accession>
<evidence type="ECO:0000313" key="2">
    <source>
        <dbReference type="EMBL" id="HIH94645.1"/>
    </source>
</evidence>
<dbReference type="GO" id="GO:0016491">
    <property type="term" value="F:oxidoreductase activity"/>
    <property type="evidence" value="ECO:0007669"/>
    <property type="project" value="UniProtKB-ARBA"/>
</dbReference>
<reference evidence="2" key="1">
    <citation type="journal article" date="2020" name="bioRxiv">
        <title>A rank-normalized archaeal taxonomy based on genome phylogeny resolves widespread incomplete and uneven classifications.</title>
        <authorList>
            <person name="Rinke C."/>
            <person name="Chuvochina M."/>
            <person name="Mussig A.J."/>
            <person name="Chaumeil P.-A."/>
            <person name="Waite D.W."/>
            <person name="Whitman W.B."/>
            <person name="Parks D.H."/>
            <person name="Hugenholtz P."/>
        </authorList>
    </citation>
    <scope>NUCLEOTIDE SEQUENCE</scope>
    <source>
        <strain evidence="2">UBA8876</strain>
    </source>
</reference>
<proteinExistence type="predicted"/>
<dbReference type="EMBL" id="DUJU01000134">
    <property type="protein sequence ID" value="HIH94645.1"/>
    <property type="molecule type" value="Genomic_DNA"/>
</dbReference>
<sequence length="65" mass="6808">MVAKINADSCVGCGSCIGECPACAIFITDDDVSSVIEDKCNDCCLCLDKCAHGAITITYDSKKLI</sequence>
<evidence type="ECO:0000259" key="1">
    <source>
        <dbReference type="PROSITE" id="PS51379"/>
    </source>
</evidence>
<dbReference type="InterPro" id="IPR017900">
    <property type="entry name" value="4Fe4S_Fe_S_CS"/>
</dbReference>
<dbReference type="Gene3D" id="3.30.70.20">
    <property type="match status" value="1"/>
</dbReference>
<dbReference type="SUPFAM" id="SSF54862">
    <property type="entry name" value="4Fe-4S ferredoxins"/>
    <property type="match status" value="1"/>
</dbReference>
<dbReference type="GeneID" id="1474133"/>
<dbReference type="OMA" id="GSCIGEC"/>
<dbReference type="InterPro" id="IPR017896">
    <property type="entry name" value="4Fe4S_Fe-S-bd"/>
</dbReference>
<evidence type="ECO:0000313" key="3">
    <source>
        <dbReference type="Proteomes" id="UP000600774"/>
    </source>
</evidence>
<comment type="caution">
    <text evidence="2">The sequence shown here is derived from an EMBL/GenBank/DDBJ whole genome shotgun (WGS) entry which is preliminary data.</text>
</comment>
<name>A0A832SK01_9EURY</name>
<dbReference type="Proteomes" id="UP000600774">
    <property type="component" value="Unassembled WGS sequence"/>
</dbReference>
<organism evidence="2 3">
    <name type="scientific">Methanosarcina acetivorans</name>
    <dbReference type="NCBI Taxonomy" id="2214"/>
    <lineage>
        <taxon>Archaea</taxon>
        <taxon>Methanobacteriati</taxon>
        <taxon>Methanobacteriota</taxon>
        <taxon>Stenosarchaea group</taxon>
        <taxon>Methanomicrobia</taxon>
        <taxon>Methanosarcinales</taxon>
        <taxon>Methanosarcinaceae</taxon>
        <taxon>Methanosarcina</taxon>
    </lineage>
</organism>
<protein>
    <submittedName>
        <fullName evidence="2">4Fe-4S binding protein</fullName>
    </submittedName>
</protein>
<dbReference type="PROSITE" id="PS51379">
    <property type="entry name" value="4FE4S_FER_2"/>
    <property type="match status" value="2"/>
</dbReference>
<gene>
    <name evidence="2" type="ORF">HA338_11670</name>
</gene>
<dbReference type="PROSITE" id="PS00198">
    <property type="entry name" value="4FE4S_FER_1"/>
    <property type="match status" value="1"/>
</dbReference>
<dbReference type="AlphaFoldDB" id="A0A832SK01"/>
<feature type="domain" description="4Fe-4S ferredoxin-type" evidence="1">
    <location>
        <begin position="31"/>
        <end position="60"/>
    </location>
</feature>
<feature type="domain" description="4Fe-4S ferredoxin-type" evidence="1">
    <location>
        <begin position="1"/>
        <end position="30"/>
    </location>
</feature>
<dbReference type="RefSeq" id="WP_011022226.1">
    <property type="nucleotide sequence ID" value="NZ_DUJU01000134.1"/>
</dbReference>
<dbReference type="Pfam" id="PF12797">
    <property type="entry name" value="Fer4_2"/>
    <property type="match status" value="1"/>
</dbReference>